<evidence type="ECO:0000313" key="6">
    <source>
        <dbReference type="EMBL" id="MTF40439.1"/>
    </source>
</evidence>
<comment type="caution">
    <text evidence="6">The sequence shown here is derived from an EMBL/GenBank/DDBJ whole genome shotgun (WGS) entry which is preliminary data.</text>
</comment>
<protein>
    <submittedName>
        <fullName evidence="6">Response regulator</fullName>
    </submittedName>
</protein>
<dbReference type="Pfam" id="PF00196">
    <property type="entry name" value="GerE"/>
    <property type="match status" value="1"/>
</dbReference>
<dbReference type="InterPro" id="IPR001789">
    <property type="entry name" value="Sig_transdc_resp-reg_receiver"/>
</dbReference>
<keyword evidence="2" id="KW-0238">DNA-binding</keyword>
<dbReference type="InterPro" id="IPR050595">
    <property type="entry name" value="Bact_response_regulator"/>
</dbReference>
<dbReference type="Gene3D" id="3.40.50.2300">
    <property type="match status" value="1"/>
</dbReference>
<dbReference type="Pfam" id="PF00072">
    <property type="entry name" value="Response_reg"/>
    <property type="match status" value="1"/>
</dbReference>
<sequence length="200" mass="22909">MTWQILVADDDLIIRNLLKECLELQNYSVILAGNGQEAISLAKIYHPHLLISDIIMPLKNGFELVKELRDIKEFELLPVIFLTNKDGIQDRVNGYQAGCDIYLEKPFNPPELIAIIKHLFTRHNVQLSQTKSDVKLDISLTNRERQVLRLLIKGFSNLRIGEELYLSSKTVEKYVSNLLRKTGSTNRTELASFACKNKII</sequence>
<dbReference type="PROSITE" id="PS00622">
    <property type="entry name" value="HTH_LUXR_1"/>
    <property type="match status" value="1"/>
</dbReference>
<dbReference type="AlphaFoldDB" id="A0A844H067"/>
<gene>
    <name evidence="6" type="ORF">GGC33_16105</name>
</gene>
<dbReference type="Gene3D" id="1.10.10.10">
    <property type="entry name" value="Winged helix-like DNA-binding domain superfamily/Winged helix DNA-binding domain"/>
    <property type="match status" value="1"/>
</dbReference>
<dbReference type="SMART" id="SM00421">
    <property type="entry name" value="HTH_LUXR"/>
    <property type="match status" value="1"/>
</dbReference>
<feature type="modified residue" description="4-aspartylphosphate" evidence="3">
    <location>
        <position position="53"/>
    </location>
</feature>
<dbReference type="PROSITE" id="PS50043">
    <property type="entry name" value="HTH_LUXR_2"/>
    <property type="match status" value="1"/>
</dbReference>
<dbReference type="CDD" id="cd06170">
    <property type="entry name" value="LuxR_C_like"/>
    <property type="match status" value="1"/>
</dbReference>
<evidence type="ECO:0000256" key="2">
    <source>
        <dbReference type="ARBA" id="ARBA00023125"/>
    </source>
</evidence>
<proteinExistence type="predicted"/>
<evidence type="ECO:0000256" key="3">
    <source>
        <dbReference type="PROSITE-ProRule" id="PRU00169"/>
    </source>
</evidence>
<feature type="domain" description="Response regulatory" evidence="5">
    <location>
        <begin position="4"/>
        <end position="120"/>
    </location>
</feature>
<evidence type="ECO:0000259" key="4">
    <source>
        <dbReference type="PROSITE" id="PS50043"/>
    </source>
</evidence>
<dbReference type="GO" id="GO:0006355">
    <property type="term" value="P:regulation of DNA-templated transcription"/>
    <property type="evidence" value="ECO:0007669"/>
    <property type="project" value="InterPro"/>
</dbReference>
<dbReference type="SUPFAM" id="SSF46894">
    <property type="entry name" value="C-terminal effector domain of the bipartite response regulators"/>
    <property type="match status" value="1"/>
</dbReference>
<evidence type="ECO:0000313" key="7">
    <source>
        <dbReference type="Proteomes" id="UP000437131"/>
    </source>
</evidence>
<keyword evidence="1 3" id="KW-0597">Phosphoprotein</keyword>
<dbReference type="InterPro" id="IPR000792">
    <property type="entry name" value="Tscrpt_reg_LuxR_C"/>
</dbReference>
<dbReference type="GO" id="GO:0000160">
    <property type="term" value="P:phosphorelay signal transduction system"/>
    <property type="evidence" value="ECO:0007669"/>
    <property type="project" value="InterPro"/>
</dbReference>
<dbReference type="PANTHER" id="PTHR44591:SF3">
    <property type="entry name" value="RESPONSE REGULATORY DOMAIN-CONTAINING PROTEIN"/>
    <property type="match status" value="1"/>
</dbReference>
<dbReference type="SUPFAM" id="SSF52172">
    <property type="entry name" value="CheY-like"/>
    <property type="match status" value="1"/>
</dbReference>
<feature type="domain" description="HTH luxR-type" evidence="4">
    <location>
        <begin position="133"/>
        <end position="198"/>
    </location>
</feature>
<dbReference type="GO" id="GO:0003677">
    <property type="term" value="F:DNA binding"/>
    <property type="evidence" value="ECO:0007669"/>
    <property type="project" value="UniProtKB-KW"/>
</dbReference>
<dbReference type="InterPro" id="IPR011006">
    <property type="entry name" value="CheY-like_superfamily"/>
</dbReference>
<reference evidence="6 7" key="1">
    <citation type="submission" date="2019-11" db="EMBL/GenBank/DDBJ databases">
        <title>Isolation of a new High Light Tolerant Cyanobacteria.</title>
        <authorList>
            <person name="Dobson Z."/>
            <person name="Vaughn N."/>
            <person name="Vaughn M."/>
            <person name="Fromme P."/>
            <person name="Mazor Y."/>
        </authorList>
    </citation>
    <scope>NUCLEOTIDE SEQUENCE [LARGE SCALE GENOMIC DNA]</scope>
    <source>
        <strain evidence="6 7">0216</strain>
    </source>
</reference>
<dbReference type="InterPro" id="IPR016032">
    <property type="entry name" value="Sig_transdc_resp-reg_C-effctor"/>
</dbReference>
<dbReference type="Proteomes" id="UP000437131">
    <property type="component" value="Unassembled WGS sequence"/>
</dbReference>
<dbReference type="PANTHER" id="PTHR44591">
    <property type="entry name" value="STRESS RESPONSE REGULATOR PROTEIN 1"/>
    <property type="match status" value="1"/>
</dbReference>
<organism evidence="6 7">
    <name type="scientific">Cyanobacterium aponinum 0216</name>
    <dbReference type="NCBI Taxonomy" id="2676140"/>
    <lineage>
        <taxon>Bacteria</taxon>
        <taxon>Bacillati</taxon>
        <taxon>Cyanobacteriota</taxon>
        <taxon>Cyanophyceae</taxon>
        <taxon>Oscillatoriophycideae</taxon>
        <taxon>Chroococcales</taxon>
        <taxon>Geminocystaceae</taxon>
        <taxon>Cyanobacterium</taxon>
    </lineage>
</organism>
<evidence type="ECO:0000256" key="1">
    <source>
        <dbReference type="ARBA" id="ARBA00022553"/>
    </source>
</evidence>
<dbReference type="SMART" id="SM00448">
    <property type="entry name" value="REC"/>
    <property type="match status" value="1"/>
</dbReference>
<accession>A0A844H067</accession>
<name>A0A844H067_9CHRO</name>
<evidence type="ECO:0000259" key="5">
    <source>
        <dbReference type="PROSITE" id="PS50110"/>
    </source>
</evidence>
<dbReference type="PRINTS" id="PR00038">
    <property type="entry name" value="HTHLUXR"/>
</dbReference>
<dbReference type="EMBL" id="WMIA01000029">
    <property type="protein sequence ID" value="MTF40439.1"/>
    <property type="molecule type" value="Genomic_DNA"/>
</dbReference>
<dbReference type="InterPro" id="IPR036388">
    <property type="entry name" value="WH-like_DNA-bd_sf"/>
</dbReference>
<dbReference type="RefSeq" id="WP_015218883.1">
    <property type="nucleotide sequence ID" value="NZ_WMIA01000029.1"/>
</dbReference>
<dbReference type="PROSITE" id="PS50110">
    <property type="entry name" value="RESPONSE_REGULATORY"/>
    <property type="match status" value="1"/>
</dbReference>